<keyword evidence="3" id="KW-1185">Reference proteome</keyword>
<proteinExistence type="predicted"/>
<protein>
    <submittedName>
        <fullName evidence="2">Uncharacterized protein</fullName>
    </submittedName>
</protein>
<dbReference type="EMBL" id="FOVH01000004">
    <property type="protein sequence ID" value="SFO16067.1"/>
    <property type="molecule type" value="Genomic_DNA"/>
</dbReference>
<dbReference type="InParanoid" id="A0A1I5EX89"/>
<feature type="coiled-coil region" evidence="1">
    <location>
        <begin position="447"/>
        <end position="474"/>
    </location>
</feature>
<keyword evidence="1" id="KW-0175">Coiled coil</keyword>
<organism evidence="2 3">
    <name type="scientific">Actinomadura madurae</name>
    <dbReference type="NCBI Taxonomy" id="1993"/>
    <lineage>
        <taxon>Bacteria</taxon>
        <taxon>Bacillati</taxon>
        <taxon>Actinomycetota</taxon>
        <taxon>Actinomycetes</taxon>
        <taxon>Streptosporangiales</taxon>
        <taxon>Thermomonosporaceae</taxon>
        <taxon>Actinomadura</taxon>
    </lineage>
</organism>
<accession>A0A1I5EX89</accession>
<sequence>MVKPLPMEVLSSKLLTLDEIGADLAQLTIRVRTSRTGVTHAPRCRQVGKNTAPEEVTTVSELRAGGEFRPCRTCGGAVVEELSAGQTEQLAALIPLLERRLQQVVEEERAKREERDRIRRADLIDKRAGYIVRGWTREIEEERRFAVRYPAEHRAAIVACDDCGAKATVSFDPRSLEVSYVCPSDSEHGFVHLRNGGRRLAAWVHRGGKELVALGLVAPVLAGADDAWVLTYATRADDYRTTVSAMEDFDRAYPPRLRLAPDIRCGECGDPLSSWPGIPGSEPRIEAAYSCDNRHEDGKYRHHEKSLVDERIDSILHRRLREHPPWATAKELEFDQGAVAAYADDLARKMAIFDACVGAAKSVDELVKTRSQLAEGLDLVSRIRDQGCLAIADLTRYAAGYAAYTPRWTFSELARALLTKRIDVTEQSVTVFTLFDDGTPLQRLLRSREIKDELAELGERQRELEQELADLDRRL</sequence>
<evidence type="ECO:0000313" key="2">
    <source>
        <dbReference type="EMBL" id="SFO16067.1"/>
    </source>
</evidence>
<evidence type="ECO:0000256" key="1">
    <source>
        <dbReference type="SAM" id="Coils"/>
    </source>
</evidence>
<dbReference type="AlphaFoldDB" id="A0A1I5EX89"/>
<gene>
    <name evidence="2" type="ORF">SAMN04489713_104326</name>
</gene>
<name>A0A1I5EX89_9ACTN</name>
<reference evidence="2 3" key="1">
    <citation type="submission" date="2016-10" db="EMBL/GenBank/DDBJ databases">
        <authorList>
            <person name="de Groot N.N."/>
        </authorList>
    </citation>
    <scope>NUCLEOTIDE SEQUENCE [LARGE SCALE GENOMIC DNA]</scope>
    <source>
        <strain evidence="2 3">DSM 43067</strain>
    </source>
</reference>
<dbReference type="Proteomes" id="UP000183413">
    <property type="component" value="Unassembled WGS sequence"/>
</dbReference>
<dbReference type="RefSeq" id="WP_075021137.1">
    <property type="nucleotide sequence ID" value="NZ_FOVH01000004.1"/>
</dbReference>
<evidence type="ECO:0000313" key="3">
    <source>
        <dbReference type="Proteomes" id="UP000183413"/>
    </source>
</evidence>